<dbReference type="Gene3D" id="3.60.10.10">
    <property type="entry name" value="Endonuclease/exonuclease/phosphatase"/>
    <property type="match status" value="1"/>
</dbReference>
<dbReference type="PROSITE" id="PS00022">
    <property type="entry name" value="EGF_1"/>
    <property type="match status" value="1"/>
</dbReference>
<evidence type="ECO:0000256" key="4">
    <source>
        <dbReference type="ARBA" id="ARBA00023157"/>
    </source>
</evidence>
<dbReference type="InterPro" id="IPR000742">
    <property type="entry name" value="EGF"/>
</dbReference>
<dbReference type="InterPro" id="IPR036691">
    <property type="entry name" value="Endo/exonu/phosph_ase_sf"/>
</dbReference>
<keyword evidence="4 5" id="KW-1015">Disulfide bond</keyword>
<keyword evidence="3" id="KW-0677">Repeat</keyword>
<comment type="caution">
    <text evidence="5">Lacks conserved residue(s) required for the propagation of feature annotation.</text>
</comment>
<organism evidence="7 8">
    <name type="scientific">Stylophora pistillata</name>
    <name type="common">Smooth cauliflower coral</name>
    <dbReference type="NCBI Taxonomy" id="50429"/>
    <lineage>
        <taxon>Eukaryota</taxon>
        <taxon>Metazoa</taxon>
        <taxon>Cnidaria</taxon>
        <taxon>Anthozoa</taxon>
        <taxon>Hexacorallia</taxon>
        <taxon>Scleractinia</taxon>
        <taxon>Astrocoeniina</taxon>
        <taxon>Pocilloporidae</taxon>
        <taxon>Stylophora</taxon>
    </lineage>
</organism>
<dbReference type="AlphaFoldDB" id="A0A2B4R8N0"/>
<protein>
    <recommendedName>
        <fullName evidence="6">EGF-like domain-containing protein</fullName>
    </recommendedName>
</protein>
<dbReference type="PANTHER" id="PTHR47510">
    <property type="entry name" value="REVERSE TRANSCRIPTASE DOMAIN-CONTAINING PROTEIN"/>
    <property type="match status" value="1"/>
</dbReference>
<name>A0A2B4R8N0_STYPI</name>
<evidence type="ECO:0000259" key="6">
    <source>
        <dbReference type="PROSITE" id="PS50026"/>
    </source>
</evidence>
<evidence type="ECO:0000256" key="5">
    <source>
        <dbReference type="PROSITE-ProRule" id="PRU00076"/>
    </source>
</evidence>
<dbReference type="Pfam" id="PF03372">
    <property type="entry name" value="Exo_endo_phos"/>
    <property type="match status" value="1"/>
</dbReference>
<gene>
    <name evidence="7" type="ORF">AWC38_SpisGene22763</name>
</gene>
<dbReference type="SUPFAM" id="SSF56219">
    <property type="entry name" value="DNase I-like"/>
    <property type="match status" value="1"/>
</dbReference>
<dbReference type="GO" id="GO:0003824">
    <property type="term" value="F:catalytic activity"/>
    <property type="evidence" value="ECO:0007669"/>
    <property type="project" value="InterPro"/>
</dbReference>
<dbReference type="InterPro" id="IPR005135">
    <property type="entry name" value="Endo/exonuclease/phosphatase"/>
</dbReference>
<dbReference type="PROSITE" id="PS50026">
    <property type="entry name" value="EGF_3"/>
    <property type="match status" value="1"/>
</dbReference>
<dbReference type="PANTHER" id="PTHR47510:SF3">
    <property type="entry name" value="ENDO_EXONUCLEASE_PHOSPHATASE DOMAIN-CONTAINING PROTEIN"/>
    <property type="match status" value="1"/>
</dbReference>
<keyword evidence="8" id="KW-1185">Reference proteome</keyword>
<dbReference type="SUPFAM" id="SSF57196">
    <property type="entry name" value="EGF/Laminin"/>
    <property type="match status" value="1"/>
</dbReference>
<dbReference type="PROSITE" id="PS01186">
    <property type="entry name" value="EGF_2"/>
    <property type="match status" value="1"/>
</dbReference>
<keyword evidence="2" id="KW-0732">Signal</keyword>
<sequence length="675" mass="76587">MLPSLCLLNARYLFPKLDELTASLATKRVDLVAITESWLRSDIDDSLLSMSAFNLFRKDRVAGRGGGICVYLNNVIPCKRRWDLENPSFECLWLTLRPRRLPRPLFGVAICAVYHPPGRPADSHEELNDYLINTTDRLRNEHPDYGLVLLGDFNDFDCSNLITHHSLKQVVQQPTRDSAILDLILTNMHNLSSSPTTRAPLGSSDHNIVLWHPSQVHRRSPGVKSTKRLVRHYPRSGIDAFGRWATTHEWFIDLGPSPSVDDLASSFTIQLTDAIDRILSVKTIKLHRTDKPWITPELKLMIKDRQKAFHSGNIPTWRSLKYKVQQEIAKRKKSFYKNKVQHLKKDDCRKWWNFINQMSGRSEKPSLISLERDGKIMSQQELVNSLNRFYVSVNADIPPLDSNLLPAFLPAEAEAPFVQPHESACVENPCKNNAICQRGFTDKGYRCLCPPGFMGARCETVSSCKEAYEKNITHFLPLENFKSGVGGWTPVMKINGNKKTFEFDSTYWEDKKVFQPEGGKTGIDSKETKLPTYWSTPFSKICLGMRIDRKLRFVIINKTADSLYSMIADRKYRNTSLGRDTWKSLVGPSASLQLNCNKEGFNADYCDDSKFNKDFSKARVGIIGNEQSDFQSCDSRIGFGTGGHPKEDNTCGNAVKHKGDHGNKNTKAMGYILVQ</sequence>
<evidence type="ECO:0000256" key="2">
    <source>
        <dbReference type="ARBA" id="ARBA00022729"/>
    </source>
</evidence>
<evidence type="ECO:0000313" key="8">
    <source>
        <dbReference type="Proteomes" id="UP000225706"/>
    </source>
</evidence>
<dbReference type="Gene3D" id="2.10.25.10">
    <property type="entry name" value="Laminin"/>
    <property type="match status" value="1"/>
</dbReference>
<dbReference type="Proteomes" id="UP000225706">
    <property type="component" value="Unassembled WGS sequence"/>
</dbReference>
<proteinExistence type="predicted"/>
<dbReference type="FunFam" id="2.10.25.10:FF:000066">
    <property type="entry name" value="FAT atypical cadherin 4"/>
    <property type="match status" value="1"/>
</dbReference>
<accession>A0A2B4R8N0</accession>
<feature type="domain" description="EGF-like" evidence="6">
    <location>
        <begin position="421"/>
        <end position="459"/>
    </location>
</feature>
<evidence type="ECO:0000313" key="7">
    <source>
        <dbReference type="EMBL" id="PFX13179.1"/>
    </source>
</evidence>
<dbReference type="Pfam" id="PF00008">
    <property type="entry name" value="EGF"/>
    <property type="match status" value="1"/>
</dbReference>
<reference evidence="8" key="1">
    <citation type="journal article" date="2017" name="bioRxiv">
        <title>Comparative analysis of the genomes of Stylophora pistillata and Acropora digitifera provides evidence for extensive differences between species of corals.</title>
        <authorList>
            <person name="Voolstra C.R."/>
            <person name="Li Y."/>
            <person name="Liew Y.J."/>
            <person name="Baumgarten S."/>
            <person name="Zoccola D."/>
            <person name="Flot J.-F."/>
            <person name="Tambutte S."/>
            <person name="Allemand D."/>
            <person name="Aranda M."/>
        </authorList>
    </citation>
    <scope>NUCLEOTIDE SEQUENCE [LARGE SCALE GENOMIC DNA]</scope>
</reference>
<dbReference type="EMBL" id="LSMT01001047">
    <property type="protein sequence ID" value="PFX13179.1"/>
    <property type="molecule type" value="Genomic_DNA"/>
</dbReference>
<dbReference type="CDD" id="cd00054">
    <property type="entry name" value="EGF_CA"/>
    <property type="match status" value="1"/>
</dbReference>
<dbReference type="OrthoDB" id="5946752at2759"/>
<feature type="disulfide bond" evidence="5">
    <location>
        <begin position="449"/>
        <end position="458"/>
    </location>
</feature>
<dbReference type="SMART" id="SM00181">
    <property type="entry name" value="EGF"/>
    <property type="match status" value="1"/>
</dbReference>
<evidence type="ECO:0000256" key="1">
    <source>
        <dbReference type="ARBA" id="ARBA00022536"/>
    </source>
</evidence>
<feature type="disulfide bond" evidence="5">
    <location>
        <begin position="430"/>
        <end position="447"/>
    </location>
</feature>
<keyword evidence="1 5" id="KW-0245">EGF-like domain</keyword>
<evidence type="ECO:0000256" key="3">
    <source>
        <dbReference type="ARBA" id="ARBA00022737"/>
    </source>
</evidence>
<comment type="caution">
    <text evidence="7">The sequence shown here is derived from an EMBL/GenBank/DDBJ whole genome shotgun (WGS) entry which is preliminary data.</text>
</comment>